<organism evidence="1 2">
    <name type="scientific">Xyrichtys novacula</name>
    <name type="common">Pearly razorfish</name>
    <name type="synonym">Hemipteronotus novacula</name>
    <dbReference type="NCBI Taxonomy" id="13765"/>
    <lineage>
        <taxon>Eukaryota</taxon>
        <taxon>Metazoa</taxon>
        <taxon>Chordata</taxon>
        <taxon>Craniata</taxon>
        <taxon>Vertebrata</taxon>
        <taxon>Euteleostomi</taxon>
        <taxon>Actinopterygii</taxon>
        <taxon>Neopterygii</taxon>
        <taxon>Teleostei</taxon>
        <taxon>Neoteleostei</taxon>
        <taxon>Acanthomorphata</taxon>
        <taxon>Eupercaria</taxon>
        <taxon>Labriformes</taxon>
        <taxon>Labridae</taxon>
        <taxon>Xyrichtys</taxon>
    </lineage>
</organism>
<dbReference type="Proteomes" id="UP001178508">
    <property type="component" value="Chromosome 23"/>
</dbReference>
<protein>
    <submittedName>
        <fullName evidence="1">Uncharacterized protein LOC124389821 isoform X1</fullName>
    </submittedName>
</protein>
<proteinExistence type="predicted"/>
<reference evidence="1" key="1">
    <citation type="submission" date="2023-08" db="EMBL/GenBank/DDBJ databases">
        <authorList>
            <person name="Alioto T."/>
            <person name="Alioto T."/>
            <person name="Gomez Garrido J."/>
        </authorList>
    </citation>
    <scope>NUCLEOTIDE SEQUENCE</scope>
</reference>
<dbReference type="EMBL" id="OY660886">
    <property type="protein sequence ID" value="CAJ1086376.1"/>
    <property type="molecule type" value="Genomic_DNA"/>
</dbReference>
<name>A0AAV1HKI2_XYRNO</name>
<evidence type="ECO:0000313" key="2">
    <source>
        <dbReference type="Proteomes" id="UP001178508"/>
    </source>
</evidence>
<evidence type="ECO:0000313" key="1">
    <source>
        <dbReference type="EMBL" id="CAJ1086376.1"/>
    </source>
</evidence>
<accession>A0AAV1HKI2</accession>
<gene>
    <name evidence="1" type="ORF">XNOV1_A041778</name>
</gene>
<sequence length="104" mass="11868">MDQTLRLRGHTVLGHFQKGRKPKKTAVKFLKFKDGQRILSSTKKLKGTNIHTNEGFSDVVQQRRRELLPKLKAAEEKGDRASLSCYCAKDPEESSPGYTHMPRE</sequence>
<dbReference type="AlphaFoldDB" id="A0AAV1HKI2"/>
<keyword evidence="2" id="KW-1185">Reference proteome</keyword>